<dbReference type="Gene3D" id="2.120.10.30">
    <property type="entry name" value="TolB, C-terminal domain"/>
    <property type="match status" value="2"/>
</dbReference>
<dbReference type="GeneID" id="106164483"/>
<sequence length="435" mass="48769">MQTKFRGIERKLSKGEKTLLKIDATLAKLQENERSVQQQIKDRAAHLRHLVDQKEKTLLQELCQETSTHKKKLQTFRNNCSATCSSIKTATDVVKNILKHGAPIDVLMLQHQHGKKLDELRFTSAVEKIPEEVNLTFSTNTEVDQEISSGDGLGNVQISRQPALPKFKPQAECMLEFDTGCWRPVDIALSPNGNYVTTHDVKNKVKVFRSDGTFSKEITNVSDTKMKWPVGICHFPDGRMVLACRDNNKLFILSPQCDVQQTVDVNNPWGVALNDNCTKIAVAQGEKKRSVSVFSIDTKGQITLTDVIKDKDGKQLFNSPYKVAYMSNESLVVSDTSNQLHILTPSGDPLYQYTGPENKLGQHRGVCVDAYDNILVSDYDNNCIHLVSQDGKFIQYIATKADGLYKPWGCAINQDGDLVVTELDGKVKVFQYLEM</sequence>
<dbReference type="InterPro" id="IPR050952">
    <property type="entry name" value="TRIM-NHL_E3_ligases"/>
</dbReference>
<evidence type="ECO:0000313" key="2">
    <source>
        <dbReference type="RefSeq" id="XP_013397870.1"/>
    </source>
</evidence>
<dbReference type="InterPro" id="IPR011042">
    <property type="entry name" value="6-blade_b-propeller_TolB-like"/>
</dbReference>
<evidence type="ECO:0000313" key="1">
    <source>
        <dbReference type="Proteomes" id="UP000085678"/>
    </source>
</evidence>
<proteinExistence type="predicted"/>
<dbReference type="PANTHER" id="PTHR24104">
    <property type="entry name" value="E3 UBIQUITIN-PROTEIN LIGASE NHLRC1-RELATED"/>
    <property type="match status" value="1"/>
</dbReference>
<dbReference type="AlphaFoldDB" id="A0A1S3II04"/>
<dbReference type="RefSeq" id="XP_013397870.1">
    <property type="nucleotide sequence ID" value="XM_013542416.1"/>
</dbReference>
<dbReference type="SUPFAM" id="SSF101898">
    <property type="entry name" value="NHL repeat"/>
    <property type="match status" value="1"/>
</dbReference>
<reference evidence="2" key="1">
    <citation type="submission" date="2025-08" db="UniProtKB">
        <authorList>
            <consortium name="RefSeq"/>
        </authorList>
    </citation>
    <scope>IDENTIFICATION</scope>
    <source>
        <tissue evidence="2">Gonads</tissue>
    </source>
</reference>
<dbReference type="PANTHER" id="PTHR24104:SF25">
    <property type="entry name" value="PROTEIN LIN-41"/>
    <property type="match status" value="1"/>
</dbReference>
<dbReference type="InParanoid" id="A0A1S3II04"/>
<dbReference type="GO" id="GO:0061630">
    <property type="term" value="F:ubiquitin protein ligase activity"/>
    <property type="evidence" value="ECO:0007669"/>
    <property type="project" value="TreeGrafter"/>
</dbReference>
<dbReference type="OrthoDB" id="1616686at2759"/>
<dbReference type="GO" id="GO:0000209">
    <property type="term" value="P:protein polyubiquitination"/>
    <property type="evidence" value="ECO:0007669"/>
    <property type="project" value="TreeGrafter"/>
</dbReference>
<accession>A0A1S3II04</accession>
<dbReference type="STRING" id="7574.A0A1S3II04"/>
<dbReference type="Proteomes" id="UP000085678">
    <property type="component" value="Unplaced"/>
</dbReference>
<dbReference type="KEGG" id="lak:106164483"/>
<organism evidence="1 2">
    <name type="scientific">Lingula anatina</name>
    <name type="common">Brachiopod</name>
    <name type="synonym">Lingula unguis</name>
    <dbReference type="NCBI Taxonomy" id="7574"/>
    <lineage>
        <taxon>Eukaryota</taxon>
        <taxon>Metazoa</taxon>
        <taxon>Spiralia</taxon>
        <taxon>Lophotrochozoa</taxon>
        <taxon>Brachiopoda</taxon>
        <taxon>Linguliformea</taxon>
        <taxon>Lingulata</taxon>
        <taxon>Lingulida</taxon>
        <taxon>Linguloidea</taxon>
        <taxon>Lingulidae</taxon>
        <taxon>Lingula</taxon>
    </lineage>
</organism>
<protein>
    <submittedName>
        <fullName evidence="2">Tripartite motif-containing protein 2-like</fullName>
    </submittedName>
</protein>
<dbReference type="GO" id="GO:0008270">
    <property type="term" value="F:zinc ion binding"/>
    <property type="evidence" value="ECO:0007669"/>
    <property type="project" value="UniProtKB-KW"/>
</dbReference>
<name>A0A1S3II04_LINAN</name>
<dbReference type="CDD" id="cd05819">
    <property type="entry name" value="NHL"/>
    <property type="match status" value="1"/>
</dbReference>
<keyword evidence="1" id="KW-1185">Reference proteome</keyword>
<gene>
    <name evidence="2" type="primary">LOC106164483</name>
</gene>
<dbReference type="GO" id="GO:0043161">
    <property type="term" value="P:proteasome-mediated ubiquitin-dependent protein catabolic process"/>
    <property type="evidence" value="ECO:0007669"/>
    <property type="project" value="TreeGrafter"/>
</dbReference>